<gene>
    <name evidence="1" type="ORF">ACFSYJ_28900</name>
</gene>
<accession>A0ABW5GP58</accession>
<proteinExistence type="predicted"/>
<dbReference type="Proteomes" id="UP001597419">
    <property type="component" value="Unassembled WGS sequence"/>
</dbReference>
<keyword evidence="2" id="KW-1185">Reference proteome</keyword>
<organism evidence="1 2">
    <name type="scientific">Amycolatopsis samaneae</name>
    <dbReference type="NCBI Taxonomy" id="664691"/>
    <lineage>
        <taxon>Bacteria</taxon>
        <taxon>Bacillati</taxon>
        <taxon>Actinomycetota</taxon>
        <taxon>Actinomycetes</taxon>
        <taxon>Pseudonocardiales</taxon>
        <taxon>Pseudonocardiaceae</taxon>
        <taxon>Amycolatopsis</taxon>
    </lineage>
</organism>
<sequence length="624" mass="68956">MLVEVICADDSAVGNPRGREFLLAAAGVAPDPLQMEEIVNAFFSRPQALSALGDDLADVWLETSWEHGDLVGGIALEACTRLVLAGNSQEYGLLDQMRRLRRQLDRLDEDYAMRLVRALGALAEHFPAPHLPHLLEQLLGREEVAEDAAFELGMLALRAALEADGLQKARHCLLEARRHFTQAHLDEERADARAFATAVDALLAYSADLPVPDELGETLRETVLELRMNLVRTRPGWRTPRIETLDAWQRLTDTLTRARAADEPRAWLHAGAIMDALVSIYTAHRTLELFTDSEHTGLHSLISPRVQRTLLTHEGGLALLEQWLDELGSEPETDEDPTAAVVREQANTLRQALLAEGGDAFPKPDGPAVSLTGLGLTTADTRRAEELFASAPELAIRLNARVEAHQTQIPADEIPLVDAVYRRTQQALHEQCPEGYVGQFAADIDRLLLLLLRFLVLRLEETQSFGGDSRAYLRHIKPGEARPKETELGKDLRDFLGGLGLRVLLEVSHVGAGRVDILWRPHDEHIVLELKRDWTNPSWEAYAASYLTQTVSYQAASQPISFLIVLDLTDKSSGLAAVPACVEVRTVPGAAGDTRRRTAIMMRIQGNKRNPSDLVPADEHSTPC</sequence>
<reference evidence="2" key="1">
    <citation type="journal article" date="2019" name="Int. J. Syst. Evol. Microbiol.">
        <title>The Global Catalogue of Microorganisms (GCM) 10K type strain sequencing project: providing services to taxonomists for standard genome sequencing and annotation.</title>
        <authorList>
            <consortium name="The Broad Institute Genomics Platform"/>
            <consortium name="The Broad Institute Genome Sequencing Center for Infectious Disease"/>
            <person name="Wu L."/>
            <person name="Ma J."/>
        </authorList>
    </citation>
    <scope>NUCLEOTIDE SEQUENCE [LARGE SCALE GENOMIC DNA]</scope>
    <source>
        <strain evidence="2">CGMCC 4.7643</strain>
    </source>
</reference>
<evidence type="ECO:0008006" key="3">
    <source>
        <dbReference type="Google" id="ProtNLM"/>
    </source>
</evidence>
<evidence type="ECO:0000313" key="1">
    <source>
        <dbReference type="EMBL" id="MFD2462661.1"/>
    </source>
</evidence>
<dbReference type="RefSeq" id="WP_345403866.1">
    <property type="nucleotide sequence ID" value="NZ_BAABHG010000015.1"/>
</dbReference>
<name>A0ABW5GP58_9PSEU</name>
<evidence type="ECO:0000313" key="2">
    <source>
        <dbReference type="Proteomes" id="UP001597419"/>
    </source>
</evidence>
<dbReference type="EMBL" id="JBHUKU010000017">
    <property type="protein sequence ID" value="MFD2462661.1"/>
    <property type="molecule type" value="Genomic_DNA"/>
</dbReference>
<comment type="caution">
    <text evidence="1">The sequence shown here is derived from an EMBL/GenBank/DDBJ whole genome shotgun (WGS) entry which is preliminary data.</text>
</comment>
<protein>
    <recommendedName>
        <fullName evidence="3">PD-(D/E)XK nuclease superfamily protein</fullName>
    </recommendedName>
</protein>